<dbReference type="Pfam" id="PF14903">
    <property type="entry name" value="WG_beta_rep"/>
    <property type="match status" value="2"/>
</dbReference>
<sequence>MKDEKPVWKTVTVPFHDELTLDIPIDSELMAWESEFYFWYIGNLRLTAENNPVYVIHPHNLDIVLSDAPKADFDYPAWRNALTEHGAEIIHEASNGVLYYSADALHVFTYLYTGKQHVLGKATLFDTGDLPAAYAAFEILHSFVPGPQKKQYTAPFNAAREMETIPQWDENPLALQLDDILPRQLTPSWLLKEDSLDGFYFYPDSFTDTVDAYIESDPAYLNELIASAKEKDWELSYQKEFVAGKQSGSLLFQSRRNPQAFISYCMISESGLNLLLSLPSSITVKKQMEFIHQCNQLPAGNRLPWLTAQWRTQLFKYGHVDPIDELPGWFEVFDKHNNPDDYFFGAAGLLNDQGETVIPPRFDEIHFSGNAFIGHTNNGRELLDMSGKSVLKAELIWRERDSLYMVKESSNKQGIYDLAARDWLIPLDMNYLSSLDDSGLFTFSHVTEVKESSIRYGDTGLIDAQGKTIIPNEYQTFWYNPGLKVIVGQRRWQQGDKTGYRYGIFDMQGNLRVPFEYDYVTGEETGAVIKLRKEGLWYQYPAE</sequence>
<evidence type="ECO:0000313" key="1">
    <source>
        <dbReference type="EMBL" id="MFC3140070.1"/>
    </source>
</evidence>
<name>A0ABV7GFD2_9GAMM</name>
<evidence type="ECO:0000313" key="2">
    <source>
        <dbReference type="Proteomes" id="UP001595621"/>
    </source>
</evidence>
<dbReference type="Proteomes" id="UP001595621">
    <property type="component" value="Unassembled WGS sequence"/>
</dbReference>
<gene>
    <name evidence="1" type="ORF">ACFOE0_18075</name>
</gene>
<accession>A0ABV7GFD2</accession>
<keyword evidence="2" id="KW-1185">Reference proteome</keyword>
<proteinExistence type="predicted"/>
<reference evidence="2" key="1">
    <citation type="journal article" date="2019" name="Int. J. Syst. Evol. Microbiol.">
        <title>The Global Catalogue of Microorganisms (GCM) 10K type strain sequencing project: providing services to taxonomists for standard genome sequencing and annotation.</title>
        <authorList>
            <consortium name="The Broad Institute Genomics Platform"/>
            <consortium name="The Broad Institute Genome Sequencing Center for Infectious Disease"/>
            <person name="Wu L."/>
            <person name="Ma J."/>
        </authorList>
    </citation>
    <scope>NUCLEOTIDE SEQUENCE [LARGE SCALE GENOMIC DNA]</scope>
    <source>
        <strain evidence="2">KCTC 52277</strain>
    </source>
</reference>
<protein>
    <submittedName>
        <fullName evidence="1">WG repeat-containing protein</fullName>
    </submittedName>
</protein>
<dbReference type="InterPro" id="IPR032774">
    <property type="entry name" value="WG_beta_rep"/>
</dbReference>
<organism evidence="1 2">
    <name type="scientific">Shewanella submarina</name>
    <dbReference type="NCBI Taxonomy" id="2016376"/>
    <lineage>
        <taxon>Bacteria</taxon>
        <taxon>Pseudomonadati</taxon>
        <taxon>Pseudomonadota</taxon>
        <taxon>Gammaproteobacteria</taxon>
        <taxon>Alteromonadales</taxon>
        <taxon>Shewanellaceae</taxon>
        <taxon>Shewanella</taxon>
    </lineage>
</organism>
<comment type="caution">
    <text evidence="1">The sequence shown here is derived from an EMBL/GenBank/DDBJ whole genome shotgun (WGS) entry which is preliminary data.</text>
</comment>
<dbReference type="EMBL" id="JBHRTD010000018">
    <property type="protein sequence ID" value="MFC3140070.1"/>
    <property type="molecule type" value="Genomic_DNA"/>
</dbReference>